<gene>
    <name evidence="1" type="ORF">S01H4_16077</name>
</gene>
<organism evidence="1">
    <name type="scientific">marine sediment metagenome</name>
    <dbReference type="NCBI Taxonomy" id="412755"/>
    <lineage>
        <taxon>unclassified sequences</taxon>
        <taxon>metagenomes</taxon>
        <taxon>ecological metagenomes</taxon>
    </lineage>
</organism>
<sequence length="79" mass="9123">MINTWIQFENDICDGCNSPKYGKITDLVEVKTLTLIISCDCDTAVFNDEWKRVQPTDLIVVLDPNGVQNTLRMMMERLR</sequence>
<proteinExistence type="predicted"/>
<name>X0Z5V0_9ZZZZ</name>
<protein>
    <submittedName>
        <fullName evidence="1">Uncharacterized protein</fullName>
    </submittedName>
</protein>
<accession>X0Z5V0</accession>
<reference evidence="1" key="1">
    <citation type="journal article" date="2014" name="Front. Microbiol.">
        <title>High frequency of phylogenetically diverse reductive dehalogenase-homologous genes in deep subseafloor sedimentary metagenomes.</title>
        <authorList>
            <person name="Kawai M."/>
            <person name="Futagami T."/>
            <person name="Toyoda A."/>
            <person name="Takaki Y."/>
            <person name="Nishi S."/>
            <person name="Hori S."/>
            <person name="Arai W."/>
            <person name="Tsubouchi T."/>
            <person name="Morono Y."/>
            <person name="Uchiyama I."/>
            <person name="Ito T."/>
            <person name="Fujiyama A."/>
            <person name="Inagaki F."/>
            <person name="Takami H."/>
        </authorList>
    </citation>
    <scope>NUCLEOTIDE SEQUENCE</scope>
    <source>
        <strain evidence="1">Expedition CK06-06</strain>
    </source>
</reference>
<evidence type="ECO:0000313" key="1">
    <source>
        <dbReference type="EMBL" id="GAG53777.1"/>
    </source>
</evidence>
<dbReference type="AlphaFoldDB" id="X0Z5V0"/>
<dbReference type="EMBL" id="BART01007041">
    <property type="protein sequence ID" value="GAG53777.1"/>
    <property type="molecule type" value="Genomic_DNA"/>
</dbReference>
<comment type="caution">
    <text evidence="1">The sequence shown here is derived from an EMBL/GenBank/DDBJ whole genome shotgun (WGS) entry which is preliminary data.</text>
</comment>